<gene>
    <name evidence="1" type="ORF">POM88_002549</name>
</gene>
<protein>
    <submittedName>
        <fullName evidence="1">Uncharacterized protein</fullName>
    </submittedName>
</protein>
<evidence type="ECO:0000313" key="1">
    <source>
        <dbReference type="EMBL" id="KAK1402944.1"/>
    </source>
</evidence>
<evidence type="ECO:0000313" key="2">
    <source>
        <dbReference type="Proteomes" id="UP001237642"/>
    </source>
</evidence>
<accession>A0AAD8JGB2</accession>
<proteinExistence type="predicted"/>
<keyword evidence="2" id="KW-1185">Reference proteome</keyword>
<organism evidence="1 2">
    <name type="scientific">Heracleum sosnowskyi</name>
    <dbReference type="NCBI Taxonomy" id="360622"/>
    <lineage>
        <taxon>Eukaryota</taxon>
        <taxon>Viridiplantae</taxon>
        <taxon>Streptophyta</taxon>
        <taxon>Embryophyta</taxon>
        <taxon>Tracheophyta</taxon>
        <taxon>Spermatophyta</taxon>
        <taxon>Magnoliopsida</taxon>
        <taxon>eudicotyledons</taxon>
        <taxon>Gunneridae</taxon>
        <taxon>Pentapetalae</taxon>
        <taxon>asterids</taxon>
        <taxon>campanulids</taxon>
        <taxon>Apiales</taxon>
        <taxon>Apiaceae</taxon>
        <taxon>Apioideae</taxon>
        <taxon>apioid superclade</taxon>
        <taxon>Tordylieae</taxon>
        <taxon>Tordyliinae</taxon>
        <taxon>Heracleum</taxon>
    </lineage>
</organism>
<dbReference type="EMBL" id="JAUIZM010000001">
    <property type="protein sequence ID" value="KAK1402944.1"/>
    <property type="molecule type" value="Genomic_DNA"/>
</dbReference>
<sequence>MFVIADKPIMVCAILALAAREHLLPPHDPGVVIKAVNHFLQLPPHDPGVVIKAVNHFLQDDREAAMMVDTADRYGSDTKHQSSGDVPQEEKVAEITNLFNRERSFMELVEKLDGTGVKFAKF</sequence>
<name>A0AAD8JGB2_9APIA</name>
<dbReference type="Proteomes" id="UP001237642">
    <property type="component" value="Unassembled WGS sequence"/>
</dbReference>
<dbReference type="AlphaFoldDB" id="A0AAD8JGB2"/>
<comment type="caution">
    <text evidence="1">The sequence shown here is derived from an EMBL/GenBank/DDBJ whole genome shotgun (WGS) entry which is preliminary data.</text>
</comment>
<reference evidence="1" key="1">
    <citation type="submission" date="2023-02" db="EMBL/GenBank/DDBJ databases">
        <title>Genome of toxic invasive species Heracleum sosnowskyi carries increased number of genes despite the absence of recent whole-genome duplications.</title>
        <authorList>
            <person name="Schelkunov M."/>
            <person name="Shtratnikova V."/>
            <person name="Makarenko M."/>
            <person name="Klepikova A."/>
            <person name="Omelchenko D."/>
            <person name="Novikova G."/>
            <person name="Obukhova E."/>
            <person name="Bogdanov V."/>
            <person name="Penin A."/>
            <person name="Logacheva M."/>
        </authorList>
    </citation>
    <scope>NUCLEOTIDE SEQUENCE</scope>
    <source>
        <strain evidence="1">Hsosn_3</strain>
        <tissue evidence="1">Leaf</tissue>
    </source>
</reference>
<reference evidence="1" key="2">
    <citation type="submission" date="2023-05" db="EMBL/GenBank/DDBJ databases">
        <authorList>
            <person name="Schelkunov M.I."/>
        </authorList>
    </citation>
    <scope>NUCLEOTIDE SEQUENCE</scope>
    <source>
        <strain evidence="1">Hsosn_3</strain>
        <tissue evidence="1">Leaf</tissue>
    </source>
</reference>